<keyword evidence="2" id="KW-0812">Transmembrane</keyword>
<feature type="region of interest" description="Disordered" evidence="1">
    <location>
        <begin position="277"/>
        <end position="379"/>
    </location>
</feature>
<feature type="compositionally biased region" description="Polar residues" evidence="1">
    <location>
        <begin position="87"/>
        <end position="105"/>
    </location>
</feature>
<feature type="compositionally biased region" description="Basic and acidic residues" evidence="1">
    <location>
        <begin position="756"/>
        <end position="787"/>
    </location>
</feature>
<feature type="compositionally biased region" description="Polar residues" evidence="1">
    <location>
        <begin position="148"/>
        <end position="157"/>
    </location>
</feature>
<accession>A0AAX4KE17</accession>
<feature type="region of interest" description="Disordered" evidence="1">
    <location>
        <begin position="1"/>
        <end position="214"/>
    </location>
</feature>
<dbReference type="RefSeq" id="XP_066081990.1">
    <property type="nucleotide sequence ID" value="XM_066225893.1"/>
</dbReference>
<keyword evidence="2" id="KW-0472">Membrane</keyword>
<protein>
    <submittedName>
        <fullName evidence="3">Uncharacterized protein</fullName>
    </submittedName>
</protein>
<feature type="region of interest" description="Disordered" evidence="1">
    <location>
        <begin position="675"/>
        <end position="787"/>
    </location>
</feature>
<evidence type="ECO:0000256" key="2">
    <source>
        <dbReference type="SAM" id="Phobius"/>
    </source>
</evidence>
<evidence type="ECO:0000256" key="1">
    <source>
        <dbReference type="SAM" id="MobiDB-lite"/>
    </source>
</evidence>
<dbReference type="KEGG" id="ker:91100890"/>
<dbReference type="InterPro" id="IPR021369">
    <property type="entry name" value="DUF2985"/>
</dbReference>
<feature type="transmembrane region" description="Helical" evidence="2">
    <location>
        <begin position="606"/>
        <end position="629"/>
    </location>
</feature>
<feature type="compositionally biased region" description="Basic and acidic residues" evidence="1">
    <location>
        <begin position="359"/>
        <end position="372"/>
    </location>
</feature>
<dbReference type="AlphaFoldDB" id="A0AAX4KE17"/>
<dbReference type="Proteomes" id="UP001358614">
    <property type="component" value="Chromosome 1"/>
</dbReference>
<feature type="compositionally biased region" description="Polar residues" evidence="1">
    <location>
        <begin position="329"/>
        <end position="338"/>
    </location>
</feature>
<proteinExistence type="predicted"/>
<gene>
    <name evidence="3" type="ORF">V865_002086</name>
</gene>
<sequence length="787" mass="86222">MTSSRHSSSEDPILNPSVAEASTYSQAPTQDNSGESTSTSTEHAHPLQPPTSGRNGSSPVPSPAPAGDTGTRTRTGRRRQVTILPPLTTSALGDLSTSHPSSTSQGRRRAHTVGVSFRPRIPSDFVANAGPNVNGNGNGNVEEERSDTLTPLNSIRRPSNANANASANVSPGDLEAGLAGAGGGGGKGRMRSTSNASRFSTTSAGRRSRRSSTPVEFDLATRHQNGHEVHQLDDEMVGLLDCIDPTVSTVNHLQNMTNSVLVPHIPQLWKRRPEVQLPHTPSDESLASTNRPYDSTSSARQRSSTVRSRKGSISRFLPSRSPGPPPEVSRQQSTNTPADQWGGTQPIPIPEVEEPTSPIDHDRVNDDNDTRPEVPLIRASPKTLQREEFEDDLEDIKEDHQLDKHVKHILRSSKRAKIMRGLKGVWTFVKTPMGFITAVYGFLVAFWGAGIVLFLLGWIPTSSKYRQDVWVEICSQVENGLFTVTGVGLIPWRVIDTYRMSVIWTLKNRDSRLRKKRGLAPIEDENDLPDPELIKDFVFVLSEKDQNNLKYQQEKFAISQTWYRPHATATHKAFPMKFALWNTILMDGNSFFQCGCMWGMDWHERPAWTTGCLIPLSFLCGIGAAVLIWQGSARTKKSALVSEKLRNALNVPVAIGVPRSVDGTVLVSNTNNAPATDIPLHKTESPNKPGAKTAGGGRRTTITFGSTNNHDEVQSERERKVEHKRDRGVTLAVTPEWKGDESAGGGGMDFGLGKVVSDRHDNEEGHGRDQGNEKEGNEHIAMKEVEK</sequence>
<organism evidence="3 4">
    <name type="scientific">Kwoniella europaea PYCC6329</name>
    <dbReference type="NCBI Taxonomy" id="1423913"/>
    <lineage>
        <taxon>Eukaryota</taxon>
        <taxon>Fungi</taxon>
        <taxon>Dikarya</taxon>
        <taxon>Basidiomycota</taxon>
        <taxon>Agaricomycotina</taxon>
        <taxon>Tremellomycetes</taxon>
        <taxon>Tremellales</taxon>
        <taxon>Cryptococcaceae</taxon>
        <taxon>Kwoniella</taxon>
    </lineage>
</organism>
<evidence type="ECO:0000313" key="4">
    <source>
        <dbReference type="Proteomes" id="UP001358614"/>
    </source>
</evidence>
<reference evidence="3 4" key="1">
    <citation type="submission" date="2024-01" db="EMBL/GenBank/DDBJ databases">
        <title>Comparative genomics of Cryptococcus and Kwoniella reveals pathogenesis evolution and contrasting modes of karyotype evolution via chromosome fusion or intercentromeric recombination.</title>
        <authorList>
            <person name="Coelho M.A."/>
            <person name="David-Palma M."/>
            <person name="Shea T."/>
            <person name="Bowers K."/>
            <person name="McGinley-Smith S."/>
            <person name="Mohammad A.W."/>
            <person name="Gnirke A."/>
            <person name="Yurkov A.M."/>
            <person name="Nowrousian M."/>
            <person name="Sun S."/>
            <person name="Cuomo C.A."/>
            <person name="Heitman J."/>
        </authorList>
    </citation>
    <scope>NUCLEOTIDE SEQUENCE [LARGE SCALE GENOMIC DNA]</scope>
    <source>
        <strain evidence="3 4">PYCC6329</strain>
    </source>
</reference>
<name>A0AAX4KE17_9TREE</name>
<dbReference type="PANTHER" id="PTHR35872">
    <property type="entry name" value="INTEGRAL MEMBRANE PROTEIN (AFU_ORTHOLOGUE AFUA_5G07110)"/>
    <property type="match status" value="1"/>
</dbReference>
<keyword evidence="2" id="KW-1133">Transmembrane helix</keyword>
<dbReference type="EMBL" id="CP144089">
    <property type="protein sequence ID" value="WWD04023.1"/>
    <property type="molecule type" value="Genomic_DNA"/>
</dbReference>
<feature type="compositionally biased region" description="Basic and acidic residues" evidence="1">
    <location>
        <begin position="709"/>
        <end position="728"/>
    </location>
</feature>
<evidence type="ECO:0000313" key="3">
    <source>
        <dbReference type="EMBL" id="WWD04023.1"/>
    </source>
</evidence>
<keyword evidence="4" id="KW-1185">Reference proteome</keyword>
<feature type="compositionally biased region" description="Low complexity" evidence="1">
    <location>
        <begin position="159"/>
        <end position="168"/>
    </location>
</feature>
<feature type="compositionally biased region" description="Low complexity" evidence="1">
    <location>
        <begin position="126"/>
        <end position="135"/>
    </location>
</feature>
<feature type="compositionally biased region" description="Polar residues" evidence="1">
    <location>
        <begin position="283"/>
        <end position="306"/>
    </location>
</feature>
<dbReference type="GeneID" id="91100890"/>
<feature type="compositionally biased region" description="Polar residues" evidence="1">
    <location>
        <begin position="20"/>
        <end position="41"/>
    </location>
</feature>
<feature type="transmembrane region" description="Helical" evidence="2">
    <location>
        <begin position="438"/>
        <end position="459"/>
    </location>
</feature>
<dbReference type="Pfam" id="PF11204">
    <property type="entry name" value="DUF2985"/>
    <property type="match status" value="1"/>
</dbReference>
<dbReference type="PANTHER" id="PTHR35872:SF2">
    <property type="entry name" value="INTEGRAL MEMBRANE PROTEIN (AFU_ORTHOLOGUE AFUA_5G07110)"/>
    <property type="match status" value="1"/>
</dbReference>